<feature type="transmembrane region" description="Helical" evidence="1">
    <location>
        <begin position="160"/>
        <end position="182"/>
    </location>
</feature>
<comment type="caution">
    <text evidence="2">The sequence shown here is derived from an EMBL/GenBank/DDBJ whole genome shotgun (WGS) entry which is preliminary data.</text>
</comment>
<feature type="transmembrane region" description="Helical" evidence="1">
    <location>
        <begin position="574"/>
        <end position="597"/>
    </location>
</feature>
<keyword evidence="1" id="KW-0472">Membrane</keyword>
<evidence type="ECO:0008006" key="4">
    <source>
        <dbReference type="Google" id="ProtNLM"/>
    </source>
</evidence>
<name>A0ABT4HHX7_MYCIR</name>
<dbReference type="RefSeq" id="WP_268786422.1">
    <property type="nucleotide sequence ID" value="NZ_JAPQYE010000006.1"/>
</dbReference>
<keyword evidence="3" id="KW-1185">Reference proteome</keyword>
<feature type="transmembrane region" description="Helical" evidence="1">
    <location>
        <begin position="466"/>
        <end position="489"/>
    </location>
</feature>
<feature type="transmembrane region" description="Helical" evidence="1">
    <location>
        <begin position="537"/>
        <end position="562"/>
    </location>
</feature>
<dbReference type="Proteomes" id="UP001084650">
    <property type="component" value="Unassembled WGS sequence"/>
</dbReference>
<dbReference type="SUPFAM" id="SSF53474">
    <property type="entry name" value="alpha/beta-Hydrolases"/>
    <property type="match status" value="1"/>
</dbReference>
<feature type="transmembrane region" description="Helical" evidence="1">
    <location>
        <begin position="278"/>
        <end position="297"/>
    </location>
</feature>
<evidence type="ECO:0000313" key="3">
    <source>
        <dbReference type="Proteomes" id="UP001084650"/>
    </source>
</evidence>
<organism evidence="2 3">
    <name type="scientific">Mycolicibacterium iranicum</name>
    <name type="common">Mycobacterium iranicum</name>
    <dbReference type="NCBI Taxonomy" id="912594"/>
    <lineage>
        <taxon>Bacteria</taxon>
        <taxon>Bacillati</taxon>
        <taxon>Actinomycetota</taxon>
        <taxon>Actinomycetes</taxon>
        <taxon>Mycobacteriales</taxon>
        <taxon>Mycobacteriaceae</taxon>
        <taxon>Mycolicibacterium</taxon>
    </lineage>
</organism>
<sequence length="822" mass="89148">MSGGKTVIELRVHGVSGTPPEAMLGCPKEFLEQVAGDDDAGFFRRPDWVDRAAMPPDEKKWWRRMEAYSWGGLTSRKATRAVWLLFLPFSLINLAHWMPPIAARPRAAGWAVRLLRLLALSFTLTLLAAMAAAVLDIIVWQCTSIDYCNAGWGPLALLSSWPMGVRLAIGAVPLVMVIVALWRLGREEATIPPDPVLTGAAVQGPDRVLLDNTASPPEAVVSEKNPSPLTKSTFWNRDDSVGCMRACHVTAWTASLGALVLAAPVSDSRGESADTVDCALLIVNLVLLALSVLATASTTMTGRGGTCASARIRRGLHVMRWWALVVLAMSLVWVAASYRPPKQEPPSFLPGLQSFVSWLTAAQALMLLLVLVCLIWSKARLGATDGYEPTLKGYTAWFVALLGWLIGIGFSAAVGLWTAQTFGTWVSSVEEATAMKTNRQAELNGADVADSVRAVSAPAPLIVPPVYVWTAVAALVVIGVAFVAAFCVYRRALGQRAVDRTDKLASSGRDIETNAAAAVLKKIRRSRQLATLTDRGINLAALLALVAAALGLAAIVLLYLVTAPAVNTFVRDRLGGISVTATVAIISGFVGLVVLAARNRNTRRTVAILWDVITFWPRANHPLTPPSYGGRTVFDLRLRMRVLRESEESAEVILVAHSQGTVIAAATLMQATESWERYPLLTFGSPLRRLYARNFPAYFNSCALENIRKSPEERTPRWMNLWALTDPIGSWVFDQSTVYLGGDPEPKPMVDMIADVDCRIFDVMQLVPRAGLYDVSSTAAICGHSGFWNRGEYIKAVCALQTLVVGEEGVLDMTSMARSDQM</sequence>
<feature type="transmembrane region" description="Helical" evidence="1">
    <location>
        <begin position="246"/>
        <end position="266"/>
    </location>
</feature>
<evidence type="ECO:0000313" key="2">
    <source>
        <dbReference type="EMBL" id="MCZ0729374.1"/>
    </source>
</evidence>
<protein>
    <recommendedName>
        <fullName evidence="4">Integral membrane protein</fullName>
    </recommendedName>
</protein>
<proteinExistence type="predicted"/>
<dbReference type="InterPro" id="IPR029058">
    <property type="entry name" value="AB_hydrolase_fold"/>
</dbReference>
<reference evidence="2" key="1">
    <citation type="submission" date="2022-12" db="EMBL/GenBank/DDBJ databases">
        <title>Whole genome sequence of Mycolicibacterium iranicum strain SBH312.</title>
        <authorList>
            <person name="Jani J."/>
            <person name="Arifin Mustapha Z."/>
            <person name="Ahmed K."/>
            <person name="Kai Ling C."/>
        </authorList>
    </citation>
    <scope>NUCLEOTIDE SEQUENCE</scope>
    <source>
        <strain evidence="2">SBH312</strain>
    </source>
</reference>
<gene>
    <name evidence="2" type="ORF">OY187_15060</name>
</gene>
<feature type="transmembrane region" description="Helical" evidence="1">
    <location>
        <begin position="81"/>
        <end position="102"/>
    </location>
</feature>
<feature type="transmembrane region" description="Helical" evidence="1">
    <location>
        <begin position="356"/>
        <end position="376"/>
    </location>
</feature>
<evidence type="ECO:0000256" key="1">
    <source>
        <dbReference type="SAM" id="Phobius"/>
    </source>
</evidence>
<keyword evidence="1" id="KW-1133">Transmembrane helix</keyword>
<accession>A0ABT4HHX7</accession>
<feature type="transmembrane region" description="Helical" evidence="1">
    <location>
        <begin position="318"/>
        <end position="336"/>
    </location>
</feature>
<keyword evidence="1" id="KW-0812">Transmembrane</keyword>
<feature type="transmembrane region" description="Helical" evidence="1">
    <location>
        <begin position="397"/>
        <end position="419"/>
    </location>
</feature>
<dbReference type="EMBL" id="JAPQYE010000006">
    <property type="protein sequence ID" value="MCZ0729374.1"/>
    <property type="molecule type" value="Genomic_DNA"/>
</dbReference>
<feature type="transmembrane region" description="Helical" evidence="1">
    <location>
        <begin position="114"/>
        <end position="140"/>
    </location>
</feature>